<accession>A0ABN3UKS1</accession>
<evidence type="ECO:0000256" key="1">
    <source>
        <dbReference type="ARBA" id="ARBA00010641"/>
    </source>
</evidence>
<dbReference type="CDD" id="cd06171">
    <property type="entry name" value="Sigma70_r4"/>
    <property type="match status" value="1"/>
</dbReference>
<feature type="domain" description="RNA polymerase sigma factor 70 region 4 type 2" evidence="6">
    <location>
        <begin position="136"/>
        <end position="187"/>
    </location>
</feature>
<comment type="caution">
    <text evidence="7">The sequence shown here is derived from an EMBL/GenBank/DDBJ whole genome shotgun (WGS) entry which is preliminary data.</text>
</comment>
<keyword evidence="2" id="KW-0805">Transcription regulation</keyword>
<dbReference type="InterPro" id="IPR013324">
    <property type="entry name" value="RNA_pol_sigma_r3/r4-like"/>
</dbReference>
<dbReference type="InterPro" id="IPR036388">
    <property type="entry name" value="WH-like_DNA-bd_sf"/>
</dbReference>
<dbReference type="NCBIfam" id="TIGR02937">
    <property type="entry name" value="sigma70-ECF"/>
    <property type="match status" value="1"/>
</dbReference>
<reference evidence="7 8" key="1">
    <citation type="journal article" date="2019" name="Int. J. Syst. Evol. Microbiol.">
        <title>The Global Catalogue of Microorganisms (GCM) 10K type strain sequencing project: providing services to taxonomists for standard genome sequencing and annotation.</title>
        <authorList>
            <consortium name="The Broad Institute Genomics Platform"/>
            <consortium name="The Broad Institute Genome Sequencing Center for Infectious Disease"/>
            <person name="Wu L."/>
            <person name="Ma J."/>
        </authorList>
    </citation>
    <scope>NUCLEOTIDE SEQUENCE [LARGE SCALE GENOMIC DNA]</scope>
    <source>
        <strain evidence="7 8">JCM 16378</strain>
    </source>
</reference>
<organism evidence="7 8">
    <name type="scientific">Pedococcus aerophilus</name>
    <dbReference type="NCBI Taxonomy" id="436356"/>
    <lineage>
        <taxon>Bacteria</taxon>
        <taxon>Bacillati</taxon>
        <taxon>Actinomycetota</taxon>
        <taxon>Actinomycetes</taxon>
        <taxon>Micrococcales</taxon>
        <taxon>Intrasporangiaceae</taxon>
        <taxon>Pedococcus</taxon>
    </lineage>
</organism>
<dbReference type="EMBL" id="BAAARN010000001">
    <property type="protein sequence ID" value="GAA2734797.1"/>
    <property type="molecule type" value="Genomic_DNA"/>
</dbReference>
<keyword evidence="8" id="KW-1185">Reference proteome</keyword>
<proteinExistence type="inferred from homology"/>
<dbReference type="PANTHER" id="PTHR43133">
    <property type="entry name" value="RNA POLYMERASE ECF-TYPE SIGMA FACTO"/>
    <property type="match status" value="1"/>
</dbReference>
<evidence type="ECO:0000256" key="2">
    <source>
        <dbReference type="ARBA" id="ARBA00023015"/>
    </source>
</evidence>
<dbReference type="InterPro" id="IPR007627">
    <property type="entry name" value="RNA_pol_sigma70_r2"/>
</dbReference>
<dbReference type="Proteomes" id="UP001501326">
    <property type="component" value="Unassembled WGS sequence"/>
</dbReference>
<dbReference type="InterPro" id="IPR013249">
    <property type="entry name" value="RNA_pol_sigma70_r4_t2"/>
</dbReference>
<dbReference type="InterPro" id="IPR014284">
    <property type="entry name" value="RNA_pol_sigma-70_dom"/>
</dbReference>
<evidence type="ECO:0000256" key="3">
    <source>
        <dbReference type="ARBA" id="ARBA00023082"/>
    </source>
</evidence>
<evidence type="ECO:0000256" key="4">
    <source>
        <dbReference type="ARBA" id="ARBA00023163"/>
    </source>
</evidence>
<dbReference type="SUPFAM" id="SSF88659">
    <property type="entry name" value="Sigma3 and sigma4 domains of RNA polymerase sigma factors"/>
    <property type="match status" value="1"/>
</dbReference>
<sequence length="198" mass="21590">MAPWNPSRAGAPDPVTGREALARQGYALHGAELYRAALSWLGDDATAQDAVQETIVRAWRAADRFDPARGSLRTWLFAILRNVVRDQYAARSRTPVPVDTQPQSGGVPPMTERLDVAATGPAHAPDPSERVADADLVTRALGQVSADHRTAIVETYLRDRPYDDVAAELGVSVSTLRSRVFHGLKNLRTAITTLEVER</sequence>
<protein>
    <submittedName>
        <fullName evidence="7">Sigma-70 family RNA polymerase sigma factor</fullName>
    </submittedName>
</protein>
<keyword evidence="3" id="KW-0731">Sigma factor</keyword>
<dbReference type="Gene3D" id="1.10.1740.10">
    <property type="match status" value="1"/>
</dbReference>
<evidence type="ECO:0000259" key="5">
    <source>
        <dbReference type="Pfam" id="PF04542"/>
    </source>
</evidence>
<keyword evidence="4" id="KW-0804">Transcription</keyword>
<dbReference type="PANTHER" id="PTHR43133:SF62">
    <property type="entry name" value="RNA POLYMERASE SIGMA FACTOR SIGZ"/>
    <property type="match status" value="1"/>
</dbReference>
<name>A0ABN3UKS1_9MICO</name>
<dbReference type="RefSeq" id="WP_344191871.1">
    <property type="nucleotide sequence ID" value="NZ_BAAARN010000001.1"/>
</dbReference>
<dbReference type="Gene3D" id="1.10.10.10">
    <property type="entry name" value="Winged helix-like DNA-binding domain superfamily/Winged helix DNA-binding domain"/>
    <property type="match status" value="1"/>
</dbReference>
<gene>
    <name evidence="7" type="ORF">GCM10009867_15700</name>
</gene>
<evidence type="ECO:0000259" key="6">
    <source>
        <dbReference type="Pfam" id="PF08281"/>
    </source>
</evidence>
<dbReference type="InterPro" id="IPR013325">
    <property type="entry name" value="RNA_pol_sigma_r2"/>
</dbReference>
<evidence type="ECO:0000313" key="8">
    <source>
        <dbReference type="Proteomes" id="UP001501326"/>
    </source>
</evidence>
<comment type="similarity">
    <text evidence="1">Belongs to the sigma-70 factor family. ECF subfamily.</text>
</comment>
<feature type="domain" description="RNA polymerase sigma-70 region 2" evidence="5">
    <location>
        <begin position="27"/>
        <end position="94"/>
    </location>
</feature>
<dbReference type="InterPro" id="IPR039425">
    <property type="entry name" value="RNA_pol_sigma-70-like"/>
</dbReference>
<evidence type="ECO:0000313" key="7">
    <source>
        <dbReference type="EMBL" id="GAA2734797.1"/>
    </source>
</evidence>
<dbReference type="SUPFAM" id="SSF88946">
    <property type="entry name" value="Sigma2 domain of RNA polymerase sigma factors"/>
    <property type="match status" value="1"/>
</dbReference>
<dbReference type="Pfam" id="PF04542">
    <property type="entry name" value="Sigma70_r2"/>
    <property type="match status" value="1"/>
</dbReference>
<dbReference type="Pfam" id="PF08281">
    <property type="entry name" value="Sigma70_r4_2"/>
    <property type="match status" value="1"/>
</dbReference>